<dbReference type="AlphaFoldDB" id="A0A9N9Y631"/>
<organism evidence="3 4">
    <name type="scientific">Clonostachys byssicola</name>
    <dbReference type="NCBI Taxonomy" id="160290"/>
    <lineage>
        <taxon>Eukaryota</taxon>
        <taxon>Fungi</taxon>
        <taxon>Dikarya</taxon>
        <taxon>Ascomycota</taxon>
        <taxon>Pezizomycotina</taxon>
        <taxon>Sordariomycetes</taxon>
        <taxon>Hypocreomycetidae</taxon>
        <taxon>Hypocreales</taxon>
        <taxon>Bionectriaceae</taxon>
        <taxon>Clonostachys</taxon>
    </lineage>
</organism>
<dbReference type="Pfam" id="PF00501">
    <property type="entry name" value="AMP-binding"/>
    <property type="match status" value="1"/>
</dbReference>
<proteinExistence type="predicted"/>
<dbReference type="PANTHER" id="PTHR43201">
    <property type="entry name" value="ACYL-COA SYNTHETASE"/>
    <property type="match status" value="1"/>
</dbReference>
<dbReference type="InterPro" id="IPR025110">
    <property type="entry name" value="AMP-bd_C"/>
</dbReference>
<evidence type="ECO:0000313" key="4">
    <source>
        <dbReference type="Proteomes" id="UP000754883"/>
    </source>
</evidence>
<dbReference type="InterPro" id="IPR000873">
    <property type="entry name" value="AMP-dep_synth/lig_dom"/>
</dbReference>
<name>A0A9N9Y631_9HYPO</name>
<dbReference type="OrthoDB" id="10253115at2759"/>
<evidence type="ECO:0000259" key="2">
    <source>
        <dbReference type="Pfam" id="PF13193"/>
    </source>
</evidence>
<dbReference type="Gene3D" id="3.30.300.30">
    <property type="match status" value="1"/>
</dbReference>
<dbReference type="GO" id="GO:0031956">
    <property type="term" value="F:medium-chain fatty acid-CoA ligase activity"/>
    <property type="evidence" value="ECO:0007669"/>
    <property type="project" value="TreeGrafter"/>
</dbReference>
<reference evidence="3 4" key="2">
    <citation type="submission" date="2021-10" db="EMBL/GenBank/DDBJ databases">
        <authorList>
            <person name="Piombo E."/>
        </authorList>
    </citation>
    <scope>NUCLEOTIDE SEQUENCE [LARGE SCALE GENOMIC DNA]</scope>
</reference>
<dbReference type="EMBL" id="CABFNO020001536">
    <property type="protein sequence ID" value="CAG9996036.1"/>
    <property type="molecule type" value="Genomic_DNA"/>
</dbReference>
<dbReference type="InterPro" id="IPR045851">
    <property type="entry name" value="AMP-bd_C_sf"/>
</dbReference>
<dbReference type="Proteomes" id="UP000754883">
    <property type="component" value="Unassembled WGS sequence"/>
</dbReference>
<dbReference type="InterPro" id="IPR020845">
    <property type="entry name" value="AMP-binding_CS"/>
</dbReference>
<evidence type="ECO:0000313" key="3">
    <source>
        <dbReference type="EMBL" id="CAG9996036.1"/>
    </source>
</evidence>
<dbReference type="Gene3D" id="3.40.50.12780">
    <property type="entry name" value="N-terminal domain of ligase-like"/>
    <property type="match status" value="1"/>
</dbReference>
<reference evidence="4" key="1">
    <citation type="submission" date="2019-06" db="EMBL/GenBank/DDBJ databases">
        <authorList>
            <person name="Broberg M."/>
        </authorList>
    </citation>
    <scope>NUCLEOTIDE SEQUENCE [LARGE SCALE GENOMIC DNA]</scope>
</reference>
<dbReference type="PANTHER" id="PTHR43201:SF30">
    <property type="entry name" value="AMP-DEPENDENT SYNTHETASE_LIGASE DOMAIN-CONTAINING PROTEIN"/>
    <property type="match status" value="1"/>
</dbReference>
<keyword evidence="4" id="KW-1185">Reference proteome</keyword>
<dbReference type="SUPFAM" id="SSF56801">
    <property type="entry name" value="Acetyl-CoA synthetase-like"/>
    <property type="match status" value="1"/>
</dbReference>
<accession>A0A9N9Y631</accession>
<protein>
    <submittedName>
        <fullName evidence="3">Uncharacterized protein</fullName>
    </submittedName>
</protein>
<dbReference type="Pfam" id="PF13193">
    <property type="entry name" value="AMP-binding_C"/>
    <property type="match status" value="1"/>
</dbReference>
<evidence type="ECO:0000259" key="1">
    <source>
        <dbReference type="Pfam" id="PF00501"/>
    </source>
</evidence>
<dbReference type="GO" id="GO:0006631">
    <property type="term" value="P:fatty acid metabolic process"/>
    <property type="evidence" value="ECO:0007669"/>
    <property type="project" value="TreeGrafter"/>
</dbReference>
<dbReference type="PROSITE" id="PS00455">
    <property type="entry name" value="AMP_BINDING"/>
    <property type="match status" value="1"/>
</dbReference>
<feature type="domain" description="AMP-binding enzyme C-terminal" evidence="2">
    <location>
        <begin position="531"/>
        <end position="622"/>
    </location>
</feature>
<comment type="caution">
    <text evidence="3">The sequence shown here is derived from an EMBL/GenBank/DDBJ whole genome shotgun (WGS) entry which is preliminary data.</text>
</comment>
<gene>
    <name evidence="3" type="ORF">CBYS24578_00004113</name>
</gene>
<sequence length="640" mass="68881">MSQTVTSHVNPAALDLDITTWGTAARPRAYHTRAEASSSQSGELSYRDGPVDLPLFHGTIPDHFASVVAVWGNRPAVVARSPIAATSKDTPHETVLTYTELDKLSNRVANSLAQYGIRKGIRVGVSLGNTAEYTILTYALFKLGAVLVPFNPGFTASQVVSGLQHLGAEMLIIGAMTDLAYKAGKGRSNEDLLRGVLGDLDNSTIQSEAVPSLRVAIVLDNRPDHPDVQFDIERFPSLTPYTNLLNGSPAPVRPSSPLDPSDTINIQFTSGTTSAPKAAMLSHHSILNNGRFIAHRMGLAANDKIVVPPPLFHCFGSVLGFLATATTGASILFSSPAFDPVATVRMCVDHQATGLYGVTTMFVAYLEAIERGAAGTPTTLRKGIVAGSSVPSSLMEKIQSGFGLEDLVICYGMTETSPVSCMTRPNDPLEQRTSSVGTPMPHTQIKIVSSTDRSVIMPIGERGELAASGYLTMKGYFNDPAKTDEVRKDEDGTIWVYSGDEAVMDRDGFVQITGRIKDLIIRGGENIHPLEVENCLFKMPGIQEASVVGISDDRLGECVGVFVIPHAGWTTVDGDDGALGDRDARTISRADVRAWVKEKLSGHLVPKHVFWTDEYPKTASGKIQKFKLRDFAEKKLEEGS</sequence>
<dbReference type="InterPro" id="IPR042099">
    <property type="entry name" value="ANL_N_sf"/>
</dbReference>
<feature type="domain" description="AMP-dependent synthetase/ligase" evidence="1">
    <location>
        <begin position="68"/>
        <end position="477"/>
    </location>
</feature>